<evidence type="ECO:0000313" key="1">
    <source>
        <dbReference type="EMBL" id="MFD2570888.1"/>
    </source>
</evidence>
<dbReference type="Pfam" id="PF00756">
    <property type="entry name" value="Esterase"/>
    <property type="match status" value="1"/>
</dbReference>
<reference evidence="2" key="1">
    <citation type="journal article" date="2019" name="Int. J. Syst. Evol. Microbiol.">
        <title>The Global Catalogue of Microorganisms (GCM) 10K type strain sequencing project: providing services to taxonomists for standard genome sequencing and annotation.</title>
        <authorList>
            <consortium name="The Broad Institute Genomics Platform"/>
            <consortium name="The Broad Institute Genome Sequencing Center for Infectious Disease"/>
            <person name="Wu L."/>
            <person name="Ma J."/>
        </authorList>
    </citation>
    <scope>NUCLEOTIDE SEQUENCE [LARGE SCALE GENOMIC DNA]</scope>
    <source>
        <strain evidence="2">KCTC 42805</strain>
    </source>
</reference>
<protein>
    <submittedName>
        <fullName evidence="1">Alpha/beta hydrolase</fullName>
    </submittedName>
</protein>
<keyword evidence="1" id="KW-0378">Hydrolase</keyword>
<evidence type="ECO:0000313" key="2">
    <source>
        <dbReference type="Proteomes" id="UP001597469"/>
    </source>
</evidence>
<dbReference type="PANTHER" id="PTHR48098:SF6">
    <property type="entry name" value="FERRI-BACILLIBACTIN ESTERASE BESA"/>
    <property type="match status" value="1"/>
</dbReference>
<dbReference type="Proteomes" id="UP001597469">
    <property type="component" value="Unassembled WGS sequence"/>
</dbReference>
<dbReference type="InterPro" id="IPR000801">
    <property type="entry name" value="Esterase-like"/>
</dbReference>
<dbReference type="SUPFAM" id="SSF53474">
    <property type="entry name" value="alpha/beta-Hydrolases"/>
    <property type="match status" value="1"/>
</dbReference>
<dbReference type="InterPro" id="IPR013784">
    <property type="entry name" value="Carb-bd-like_fold"/>
</dbReference>
<proteinExistence type="predicted"/>
<sequence>MASQLRLELYTPVIDDRPVFVSGNFCDWQPNAPAFQMQFTGPGQYTFTFPSDLSLPDSIEYKYTKGGWDHVELSSSGEGTSNRVTTSKAHAEPDIVPHWRWFGQPFNTEFLPKVVDEEFHLPQLDTNRRVNVLLPHDYETQPDKRYPVLYLNDGQNLIGEGTGYGSWHVEQKMAILASRKRHEVILVTIDHGEEQRIQEYTVEKTRLAGRARGREYLTFIRDTLKPVIDAKIRTRPEAECTGIGGSSLGGLISIYGGLMHPDVFGRLMVFSPSLWISPKIYFDAIRFKAPVPMRVFAYGGQAESKYMVSNLERFKESLVKQQYGGSPIDVYVSIYPEGTHEEAHWSREFPRALEWLFYGEHVV</sequence>
<dbReference type="InterPro" id="IPR013783">
    <property type="entry name" value="Ig-like_fold"/>
</dbReference>
<dbReference type="InterPro" id="IPR050583">
    <property type="entry name" value="Mycobacterial_A85_antigen"/>
</dbReference>
<gene>
    <name evidence="1" type="ORF">ACFSUS_09610</name>
</gene>
<name>A0ABW5M1G4_9BACT</name>
<organism evidence="1 2">
    <name type="scientific">Spirosoma soli</name>
    <dbReference type="NCBI Taxonomy" id="1770529"/>
    <lineage>
        <taxon>Bacteria</taxon>
        <taxon>Pseudomonadati</taxon>
        <taxon>Bacteroidota</taxon>
        <taxon>Cytophagia</taxon>
        <taxon>Cytophagales</taxon>
        <taxon>Cytophagaceae</taxon>
        <taxon>Spirosoma</taxon>
    </lineage>
</organism>
<dbReference type="Gene3D" id="2.60.40.10">
    <property type="entry name" value="Immunoglobulins"/>
    <property type="match status" value="1"/>
</dbReference>
<dbReference type="EMBL" id="JBHULN010000005">
    <property type="protein sequence ID" value="MFD2570888.1"/>
    <property type="molecule type" value="Genomic_DNA"/>
</dbReference>
<dbReference type="SUPFAM" id="SSF49452">
    <property type="entry name" value="Starch-binding domain-like"/>
    <property type="match status" value="1"/>
</dbReference>
<accession>A0ABW5M1G4</accession>
<dbReference type="InterPro" id="IPR029058">
    <property type="entry name" value="AB_hydrolase_fold"/>
</dbReference>
<dbReference type="Gene3D" id="3.40.50.1820">
    <property type="entry name" value="alpha/beta hydrolase"/>
    <property type="match status" value="1"/>
</dbReference>
<keyword evidence="2" id="KW-1185">Reference proteome</keyword>
<dbReference type="GO" id="GO:0016787">
    <property type="term" value="F:hydrolase activity"/>
    <property type="evidence" value="ECO:0007669"/>
    <property type="project" value="UniProtKB-KW"/>
</dbReference>
<comment type="caution">
    <text evidence="1">The sequence shown here is derived from an EMBL/GenBank/DDBJ whole genome shotgun (WGS) entry which is preliminary data.</text>
</comment>
<dbReference type="PANTHER" id="PTHR48098">
    <property type="entry name" value="ENTEROCHELIN ESTERASE-RELATED"/>
    <property type="match status" value="1"/>
</dbReference>